<proteinExistence type="predicted"/>
<comment type="caution">
    <text evidence="1">The sequence shown here is derived from an EMBL/GenBank/DDBJ whole genome shotgun (WGS) entry which is preliminary data.</text>
</comment>
<dbReference type="AlphaFoldDB" id="A0A4Y2T749"/>
<protein>
    <submittedName>
        <fullName evidence="1">Uncharacterized protein</fullName>
    </submittedName>
</protein>
<accession>A0A4Y2T749</accession>
<reference evidence="1 2" key="1">
    <citation type="journal article" date="2019" name="Sci. Rep.">
        <title>Orb-weaving spider Araneus ventricosus genome elucidates the spidroin gene catalogue.</title>
        <authorList>
            <person name="Kono N."/>
            <person name="Nakamura H."/>
            <person name="Ohtoshi R."/>
            <person name="Moran D.A.P."/>
            <person name="Shinohara A."/>
            <person name="Yoshida Y."/>
            <person name="Fujiwara M."/>
            <person name="Mori M."/>
            <person name="Tomita M."/>
            <person name="Arakawa K."/>
        </authorList>
    </citation>
    <scope>NUCLEOTIDE SEQUENCE [LARGE SCALE GENOMIC DNA]</scope>
</reference>
<dbReference type="EMBL" id="BGPR01025976">
    <property type="protein sequence ID" value="GBN95316.1"/>
    <property type="molecule type" value="Genomic_DNA"/>
</dbReference>
<keyword evidence="2" id="KW-1185">Reference proteome</keyword>
<evidence type="ECO:0000313" key="2">
    <source>
        <dbReference type="Proteomes" id="UP000499080"/>
    </source>
</evidence>
<sequence length="116" mass="13565">MVAFIKKAHHNSSNFRNAVLFHHRPLPDPYRMGYVLEVTGLNYYTHQGSEIPLIYQAAPQLHFRGAPDGNYSLRRNESIEFSLVIREFPYSLCQNNQSFSEILNLRKMMFKVGYPK</sequence>
<organism evidence="1 2">
    <name type="scientific">Araneus ventricosus</name>
    <name type="common">Orbweaver spider</name>
    <name type="synonym">Epeira ventricosa</name>
    <dbReference type="NCBI Taxonomy" id="182803"/>
    <lineage>
        <taxon>Eukaryota</taxon>
        <taxon>Metazoa</taxon>
        <taxon>Ecdysozoa</taxon>
        <taxon>Arthropoda</taxon>
        <taxon>Chelicerata</taxon>
        <taxon>Arachnida</taxon>
        <taxon>Araneae</taxon>
        <taxon>Araneomorphae</taxon>
        <taxon>Entelegynae</taxon>
        <taxon>Araneoidea</taxon>
        <taxon>Araneidae</taxon>
        <taxon>Araneus</taxon>
    </lineage>
</organism>
<evidence type="ECO:0000313" key="1">
    <source>
        <dbReference type="EMBL" id="GBN95316.1"/>
    </source>
</evidence>
<name>A0A4Y2T749_ARAVE</name>
<gene>
    <name evidence="1" type="ORF">AVEN_63600_1</name>
</gene>
<dbReference type="Proteomes" id="UP000499080">
    <property type="component" value="Unassembled WGS sequence"/>
</dbReference>